<dbReference type="InterPro" id="IPR001650">
    <property type="entry name" value="Helicase_C-like"/>
</dbReference>
<name>A0A212K0Q3_9BACT</name>
<dbReference type="GO" id="GO:0004386">
    <property type="term" value="F:helicase activity"/>
    <property type="evidence" value="ECO:0007669"/>
    <property type="project" value="UniProtKB-KW"/>
</dbReference>
<keyword evidence="3 7" id="KW-0347">Helicase</keyword>
<dbReference type="InterPro" id="IPR014001">
    <property type="entry name" value="Helicase_ATP-bd"/>
</dbReference>
<keyword evidence="4" id="KW-0067">ATP-binding</keyword>
<dbReference type="PROSITE" id="PS51192">
    <property type="entry name" value="HELICASE_ATP_BIND_1"/>
    <property type="match status" value="1"/>
</dbReference>
<dbReference type="InterPro" id="IPR027417">
    <property type="entry name" value="P-loop_NTPase"/>
</dbReference>
<dbReference type="EMBL" id="FLUL01000001">
    <property type="protein sequence ID" value="SBW05289.1"/>
    <property type="molecule type" value="Genomic_DNA"/>
</dbReference>
<dbReference type="InterPro" id="IPR011545">
    <property type="entry name" value="DEAD/DEAH_box_helicase_dom"/>
</dbReference>
<dbReference type="AlphaFoldDB" id="A0A212K0Q3"/>
<dbReference type="InterPro" id="IPR050474">
    <property type="entry name" value="Hel308_SKI2-like"/>
</dbReference>
<reference evidence="7" key="1">
    <citation type="submission" date="2016-04" db="EMBL/GenBank/DDBJ databases">
        <authorList>
            <person name="Evans L.H."/>
            <person name="Alamgir A."/>
            <person name="Owens N."/>
            <person name="Weber N.D."/>
            <person name="Virtaneva K."/>
            <person name="Barbian K."/>
            <person name="Babar A."/>
            <person name="Rosenke K."/>
        </authorList>
    </citation>
    <scope>NUCLEOTIDE SEQUENCE</scope>
    <source>
        <strain evidence="7">86-2</strain>
    </source>
</reference>
<dbReference type="GO" id="GO:0016787">
    <property type="term" value="F:hydrolase activity"/>
    <property type="evidence" value="ECO:0007669"/>
    <property type="project" value="UniProtKB-KW"/>
</dbReference>
<evidence type="ECO:0000256" key="2">
    <source>
        <dbReference type="ARBA" id="ARBA00022801"/>
    </source>
</evidence>
<proteinExistence type="predicted"/>
<dbReference type="RefSeq" id="WP_296950733.1">
    <property type="nucleotide sequence ID" value="NZ_LT599021.1"/>
</dbReference>
<dbReference type="Gene3D" id="3.40.50.300">
    <property type="entry name" value="P-loop containing nucleotide triphosphate hydrolases"/>
    <property type="match status" value="2"/>
</dbReference>
<evidence type="ECO:0000256" key="1">
    <source>
        <dbReference type="ARBA" id="ARBA00022741"/>
    </source>
</evidence>
<evidence type="ECO:0000313" key="7">
    <source>
        <dbReference type="EMBL" id="SBW05289.1"/>
    </source>
</evidence>
<keyword evidence="2" id="KW-0378">Hydrolase</keyword>
<gene>
    <name evidence="7" type="ORF">KL86DYS2_12764</name>
</gene>
<evidence type="ECO:0000256" key="4">
    <source>
        <dbReference type="ARBA" id="ARBA00022840"/>
    </source>
</evidence>
<dbReference type="SUPFAM" id="SSF52540">
    <property type="entry name" value="P-loop containing nucleoside triphosphate hydrolases"/>
    <property type="match status" value="2"/>
</dbReference>
<dbReference type="PROSITE" id="PS51194">
    <property type="entry name" value="HELICASE_CTER"/>
    <property type="match status" value="1"/>
</dbReference>
<accession>A0A212K0Q3</accession>
<dbReference type="GO" id="GO:0005524">
    <property type="term" value="F:ATP binding"/>
    <property type="evidence" value="ECO:0007669"/>
    <property type="project" value="UniProtKB-KW"/>
</dbReference>
<dbReference type="Pfam" id="PF00270">
    <property type="entry name" value="DEAD"/>
    <property type="match status" value="1"/>
</dbReference>
<sequence length="849" mass="98281">MVLADEIALEILSNKYFLKLFKICIERSIYHTLSIDNKDSYSEKEFKDLLRFADLLSISSISEARNYAYRIITYLNPYFQQDPYYCTVSKAVYYNLGNFPAVAYLEKENNNQSELPFDRLVELEAKKIIQEVPESEGVFFTDTQYKLFSELSSAREFSFSGPTSMGKSFIIKAFIRKVIQNKPPENLVVLVPTRALINQFALELRKDLGTLLEQYKYRIATNSNISEFSTEETINYILILTPERLISYISQENPPIGFLFVDEAHKIAQNEDSRSITTYTSIEKTLKKHPNIKLYFSSPNVSNPEVFLKIFRNTQGKNHFKTDETPVAQNLYFADLENGEFSYFSNNEFVKIKNPLPKDAKTLNDILAHLGKRSNLVYCNTRSRTIDYAKSFADTINWEEGNKALNKASRIIREYIHPDYYLAEIIKKGIAYHFGNMPQLIRNLVEDLYQKGEIRFVFCTSTLLEGVNMPTQNLFILNNKKSTKTLKPIDFWNLAGRAGRLSKELQGNVFCVRHSDCSWDDTSFFNKKEIELVPSVFSRINHNLRKIETLIKGNEVKSGSEEEKNILRYIANIICIDTLEPKTGYQSPIIDELIRKNKNNIIELAKSKASKLETPYSILNSNESIGLDAQDVAYKRLKYLHAQRTSITLPKQVNYESCKNTLLSLHKLYNWKQTNKYLSDENSLKYYATLMNKWINDESLNQIISGSVDYYSESRKILKVSYNEYEAFNKSNKTHVNILIGNIINDIEHILRFQFEKYFNHYYLMLKNLLGEEKAGENWATLLEYGTQNRIMIALQNMGLSRHTTSKINKECRGALTIENGKLKSINKAFLLAKFTPGTLEYDEVKNLL</sequence>
<dbReference type="SMART" id="SM00487">
    <property type="entry name" value="DEXDc"/>
    <property type="match status" value="1"/>
</dbReference>
<dbReference type="Pfam" id="PF00271">
    <property type="entry name" value="Helicase_C"/>
    <property type="match status" value="1"/>
</dbReference>
<dbReference type="PANTHER" id="PTHR47961:SF6">
    <property type="entry name" value="DNA-DIRECTED DNA POLYMERASE"/>
    <property type="match status" value="1"/>
</dbReference>
<evidence type="ECO:0000259" key="6">
    <source>
        <dbReference type="PROSITE" id="PS51194"/>
    </source>
</evidence>
<feature type="domain" description="Helicase C-terminal" evidence="6">
    <location>
        <begin position="362"/>
        <end position="548"/>
    </location>
</feature>
<feature type="domain" description="Helicase ATP-binding" evidence="5">
    <location>
        <begin position="148"/>
        <end position="318"/>
    </location>
</feature>
<dbReference type="SMART" id="SM00490">
    <property type="entry name" value="HELICc"/>
    <property type="match status" value="1"/>
</dbReference>
<evidence type="ECO:0000256" key="3">
    <source>
        <dbReference type="ARBA" id="ARBA00022806"/>
    </source>
</evidence>
<dbReference type="PANTHER" id="PTHR47961">
    <property type="entry name" value="DNA POLYMERASE THETA, PUTATIVE (AFU_ORTHOLOGUE AFUA_1G05260)-RELATED"/>
    <property type="match status" value="1"/>
</dbReference>
<organism evidence="7">
    <name type="scientific">uncultured Dysgonomonas sp</name>
    <dbReference type="NCBI Taxonomy" id="206096"/>
    <lineage>
        <taxon>Bacteria</taxon>
        <taxon>Pseudomonadati</taxon>
        <taxon>Bacteroidota</taxon>
        <taxon>Bacteroidia</taxon>
        <taxon>Bacteroidales</taxon>
        <taxon>Dysgonomonadaceae</taxon>
        <taxon>Dysgonomonas</taxon>
        <taxon>environmental samples</taxon>
    </lineage>
</organism>
<evidence type="ECO:0000259" key="5">
    <source>
        <dbReference type="PROSITE" id="PS51192"/>
    </source>
</evidence>
<protein>
    <submittedName>
        <fullName evidence="7">Helicase protein</fullName>
    </submittedName>
</protein>
<keyword evidence="1" id="KW-0547">Nucleotide-binding</keyword>
<dbReference type="GO" id="GO:0003676">
    <property type="term" value="F:nucleic acid binding"/>
    <property type="evidence" value="ECO:0007669"/>
    <property type="project" value="InterPro"/>
</dbReference>